<reference evidence="1 4" key="2">
    <citation type="submission" date="2016-10" db="EMBL/GenBank/DDBJ databases">
        <authorList>
            <person name="de Groot N.N."/>
        </authorList>
    </citation>
    <scope>NUCLEOTIDE SEQUENCE [LARGE SCALE GENOMIC DNA]</scope>
    <source>
        <strain evidence="1 4">NLAE-zl-C500</strain>
        <strain evidence="2">NLAE-zl-C57</strain>
    </source>
</reference>
<evidence type="ECO:0000313" key="1">
    <source>
        <dbReference type="EMBL" id="SDB78859.1"/>
    </source>
</evidence>
<organism evidence="1 4">
    <name type="scientific">Bacteroides ovatus</name>
    <dbReference type="NCBI Taxonomy" id="28116"/>
    <lineage>
        <taxon>Bacteria</taxon>
        <taxon>Pseudomonadati</taxon>
        <taxon>Bacteroidota</taxon>
        <taxon>Bacteroidia</taxon>
        <taxon>Bacteroidales</taxon>
        <taxon>Bacteroidaceae</taxon>
        <taxon>Bacteroides</taxon>
    </lineage>
</organism>
<dbReference type="EMBL" id="FNDO01000008">
    <property type="protein sequence ID" value="SDH59140.1"/>
    <property type="molecule type" value="Genomic_DNA"/>
</dbReference>
<evidence type="ECO:0000313" key="2">
    <source>
        <dbReference type="EMBL" id="SDH59140.1"/>
    </source>
</evidence>
<protein>
    <submittedName>
        <fullName evidence="1">Uncharacterized protein</fullName>
    </submittedName>
</protein>
<dbReference type="PATRIC" id="fig|28116.10.peg.5125"/>
<evidence type="ECO:0000313" key="4">
    <source>
        <dbReference type="Proteomes" id="UP000183670"/>
    </source>
</evidence>
<dbReference type="AlphaFoldDB" id="A0A139KLE0"/>
<dbReference type="Proteomes" id="UP000181870">
    <property type="component" value="Unassembled WGS sequence"/>
</dbReference>
<name>A0A139KLE0_BACOV</name>
<dbReference type="EMBL" id="FMYE01000053">
    <property type="protein sequence ID" value="SDB78859.1"/>
    <property type="molecule type" value="Genomic_DNA"/>
</dbReference>
<evidence type="ECO:0000313" key="3">
    <source>
        <dbReference type="Proteomes" id="UP000181870"/>
    </source>
</evidence>
<proteinExistence type="predicted"/>
<sequence length="40" mass="4601">MGIFPVEFPTTTADRFESFPVLHYLAFIKEEDALIEAELL</sequence>
<gene>
    <name evidence="1" type="ORF">SAMN05192581_105313</name>
    <name evidence="2" type="ORF">SAMN05192582_1008109</name>
</gene>
<accession>A0A139KLE0</accession>
<dbReference type="Proteomes" id="UP000183670">
    <property type="component" value="Unassembled WGS sequence"/>
</dbReference>
<reference evidence="3" key="1">
    <citation type="submission" date="2016-10" db="EMBL/GenBank/DDBJ databases">
        <authorList>
            <person name="Varghese N."/>
            <person name="Submissions S."/>
        </authorList>
    </citation>
    <scope>NUCLEOTIDE SEQUENCE [LARGE SCALE GENOMIC DNA]</scope>
    <source>
        <strain evidence="3">NLAE-zl-C57</strain>
    </source>
</reference>